<dbReference type="EMBL" id="CAJVRL010000119">
    <property type="protein sequence ID" value="CAG8961870.1"/>
    <property type="molecule type" value="Genomic_DNA"/>
</dbReference>
<evidence type="ECO:0000313" key="3">
    <source>
        <dbReference type="Proteomes" id="UP000696280"/>
    </source>
</evidence>
<evidence type="ECO:0000313" key="2">
    <source>
        <dbReference type="EMBL" id="CAG8961870.1"/>
    </source>
</evidence>
<feature type="signal peptide" evidence="1">
    <location>
        <begin position="1"/>
        <end position="19"/>
    </location>
</feature>
<gene>
    <name evidence="2" type="ORF">HYFRA_00013670</name>
</gene>
<dbReference type="SUPFAM" id="SSF49870">
    <property type="entry name" value="Osmotin, thaumatin-like protein"/>
    <property type="match status" value="1"/>
</dbReference>
<dbReference type="OrthoDB" id="430315at2759"/>
<accession>A0A9N9L7J7</accession>
<feature type="chain" id="PRO_5040318614" evidence="1">
    <location>
        <begin position="20"/>
        <end position="267"/>
    </location>
</feature>
<evidence type="ECO:0000256" key="1">
    <source>
        <dbReference type="SAM" id="SignalP"/>
    </source>
</evidence>
<protein>
    <submittedName>
        <fullName evidence="2">Uncharacterized protein</fullName>
    </submittedName>
</protein>
<dbReference type="InterPro" id="IPR037176">
    <property type="entry name" value="Osmotin/thaumatin-like_sf"/>
</dbReference>
<dbReference type="Proteomes" id="UP000696280">
    <property type="component" value="Unassembled WGS sequence"/>
</dbReference>
<keyword evidence="3" id="KW-1185">Reference proteome</keyword>
<dbReference type="AlphaFoldDB" id="A0A9N9L7J7"/>
<keyword evidence="1" id="KW-0732">Signal</keyword>
<sequence>MFSKLSIAALLAIASTIAALPQQTAVPSLGPLIGEEAIIDKTNYPHKHGAIAHADGVAPLAPSPTAPPQKRAASQLVIEVINKFGKDVYTRHAHNQGGPGAISGNVADGVLKNGASAAFAVPTGWAGNIAVVENGGGRQIVGDESLIEGSFVAQAGVGSGAIIDVDVSYVSGFSVPIVCSCDEVGHVVTGCNKNLWGLNSCPNDNRVGSCKNPQRTQDFDNAQPSKFFAPCAHQAFTVPRDPGANANNICTRGVVRCCIGTSCPGHP</sequence>
<reference evidence="2" key="1">
    <citation type="submission" date="2021-07" db="EMBL/GenBank/DDBJ databases">
        <authorList>
            <person name="Durling M."/>
        </authorList>
    </citation>
    <scope>NUCLEOTIDE SEQUENCE</scope>
</reference>
<organism evidence="2 3">
    <name type="scientific">Hymenoscyphus fraxineus</name>
    <dbReference type="NCBI Taxonomy" id="746836"/>
    <lineage>
        <taxon>Eukaryota</taxon>
        <taxon>Fungi</taxon>
        <taxon>Dikarya</taxon>
        <taxon>Ascomycota</taxon>
        <taxon>Pezizomycotina</taxon>
        <taxon>Leotiomycetes</taxon>
        <taxon>Helotiales</taxon>
        <taxon>Helotiaceae</taxon>
        <taxon>Hymenoscyphus</taxon>
    </lineage>
</organism>
<name>A0A9N9L7J7_9HELO</name>
<comment type="caution">
    <text evidence="2">The sequence shown here is derived from an EMBL/GenBank/DDBJ whole genome shotgun (WGS) entry which is preliminary data.</text>
</comment>
<proteinExistence type="predicted"/>